<dbReference type="Gene3D" id="3.40.50.720">
    <property type="entry name" value="NAD(P)-binding Rossmann-like Domain"/>
    <property type="match status" value="1"/>
</dbReference>
<dbReference type="SUPFAM" id="SSF69572">
    <property type="entry name" value="Activating enzymes of the ubiquitin-like proteins"/>
    <property type="match status" value="1"/>
</dbReference>
<evidence type="ECO:0000313" key="3">
    <source>
        <dbReference type="Proteomes" id="UP000543642"/>
    </source>
</evidence>
<dbReference type="GO" id="GO:0008641">
    <property type="term" value="F:ubiquitin-like modifier activating enzyme activity"/>
    <property type="evidence" value="ECO:0007669"/>
    <property type="project" value="InterPro"/>
</dbReference>
<dbReference type="InterPro" id="IPR000594">
    <property type="entry name" value="ThiF_NAD_FAD-bd"/>
</dbReference>
<dbReference type="NCBIfam" id="NF006395">
    <property type="entry name" value="PRK08644.1"/>
    <property type="match status" value="1"/>
</dbReference>
<dbReference type="InterPro" id="IPR012729">
    <property type="entry name" value="ThiF_fam2"/>
</dbReference>
<dbReference type="EMBL" id="JACHFW010000001">
    <property type="protein sequence ID" value="MBB5263359.1"/>
    <property type="molecule type" value="Genomic_DNA"/>
</dbReference>
<keyword evidence="2" id="KW-0548">Nucleotidyltransferase</keyword>
<comment type="caution">
    <text evidence="2">The sequence shown here is derived from an EMBL/GenBank/DDBJ whole genome shotgun (WGS) entry which is preliminary data.</text>
</comment>
<dbReference type="NCBIfam" id="TIGR02354">
    <property type="entry name" value="thiF_fam2"/>
    <property type="match status" value="1"/>
</dbReference>
<dbReference type="AlphaFoldDB" id="A0A7W8H7Q2"/>
<protein>
    <submittedName>
        <fullName evidence="2">Sulfur carrier protein ThiS adenylyltransferase</fullName>
        <ecNumber evidence="2">2.7.7.73</ecNumber>
    </submittedName>
</protein>
<dbReference type="EC" id="2.7.7.73" evidence="2"/>
<reference evidence="2 3" key="1">
    <citation type="submission" date="2020-08" db="EMBL/GenBank/DDBJ databases">
        <title>Genomic Encyclopedia of Type Strains, Phase IV (KMG-IV): sequencing the most valuable type-strain genomes for metagenomic binning, comparative biology and taxonomic classification.</title>
        <authorList>
            <person name="Goeker M."/>
        </authorList>
    </citation>
    <scope>NUCLEOTIDE SEQUENCE [LARGE SCALE GENOMIC DNA]</scope>
    <source>
        <strain evidence="2 3">DSM 106146</strain>
    </source>
</reference>
<keyword evidence="3" id="KW-1185">Reference proteome</keyword>
<dbReference type="GO" id="GO:0061504">
    <property type="term" value="P:cyclic threonylcarbamoyladenosine biosynthetic process"/>
    <property type="evidence" value="ECO:0007669"/>
    <property type="project" value="TreeGrafter"/>
</dbReference>
<dbReference type="Pfam" id="PF00899">
    <property type="entry name" value="ThiF"/>
    <property type="match status" value="1"/>
</dbReference>
<keyword evidence="2" id="KW-0808">Transferase</keyword>
<dbReference type="GO" id="GO:0061503">
    <property type="term" value="F:tRNA threonylcarbamoyladenosine dehydratase"/>
    <property type="evidence" value="ECO:0007669"/>
    <property type="project" value="TreeGrafter"/>
</dbReference>
<sequence>MEKTILPTKEMLDEALIRRHTRPVFDAMAAAHVGIAGLGGLGSNIAVMLTRLGVGHLVLADFDQVDLSNLNRQHYMLTHVGMDKTKALAQQLYQINPYIDLTLYKEKITAQNAPHIFKSCEIICEAFDDPDAKAALVNSILDQEPGKKLVAASGLAGYGSANDIKTHRVMKNLYLCGDNESGIEDGLCLMAPRAALCAAHQANMVLRLILGIDQP</sequence>
<organism evidence="2 3">
    <name type="scientific">Catenibacillus scindens</name>
    <dbReference type="NCBI Taxonomy" id="673271"/>
    <lineage>
        <taxon>Bacteria</taxon>
        <taxon>Bacillati</taxon>
        <taxon>Bacillota</taxon>
        <taxon>Clostridia</taxon>
        <taxon>Lachnospirales</taxon>
        <taxon>Lachnospiraceae</taxon>
        <taxon>Catenibacillus</taxon>
    </lineage>
</organism>
<dbReference type="PANTHER" id="PTHR43267">
    <property type="entry name" value="TRNA THREONYLCARBAMOYLADENOSINE DEHYDRATASE"/>
    <property type="match status" value="1"/>
</dbReference>
<accession>A0A7W8H7Q2</accession>
<feature type="domain" description="THIF-type NAD/FAD binding fold" evidence="1">
    <location>
        <begin position="26"/>
        <end position="214"/>
    </location>
</feature>
<dbReference type="InterPro" id="IPR045886">
    <property type="entry name" value="ThiF/MoeB/HesA"/>
</dbReference>
<evidence type="ECO:0000313" key="2">
    <source>
        <dbReference type="EMBL" id="MBB5263359.1"/>
    </source>
</evidence>
<gene>
    <name evidence="2" type="ORF">HNP82_000453</name>
</gene>
<dbReference type="GO" id="GO:0016779">
    <property type="term" value="F:nucleotidyltransferase activity"/>
    <property type="evidence" value="ECO:0007669"/>
    <property type="project" value="UniProtKB-KW"/>
</dbReference>
<dbReference type="PANTHER" id="PTHR43267:SF3">
    <property type="entry name" value="THIF PROTEIN"/>
    <property type="match status" value="1"/>
</dbReference>
<evidence type="ECO:0000259" key="1">
    <source>
        <dbReference type="Pfam" id="PF00899"/>
    </source>
</evidence>
<dbReference type="Proteomes" id="UP000543642">
    <property type="component" value="Unassembled WGS sequence"/>
</dbReference>
<proteinExistence type="predicted"/>
<dbReference type="RefSeq" id="WP_183770997.1">
    <property type="nucleotide sequence ID" value="NZ_JACHFW010000001.1"/>
</dbReference>
<dbReference type="InterPro" id="IPR035985">
    <property type="entry name" value="Ubiquitin-activating_enz"/>
</dbReference>
<name>A0A7W8H7Q2_9FIRM</name>